<name>A0A8H2W592_9HELO</name>
<evidence type="ECO:0000313" key="1">
    <source>
        <dbReference type="EMBL" id="CAD6451856.1"/>
    </source>
</evidence>
<comment type="caution">
    <text evidence="1">The sequence shown here is derived from an EMBL/GenBank/DDBJ whole genome shotgun (WGS) entry which is preliminary data.</text>
</comment>
<dbReference type="EMBL" id="CAJHIA010000036">
    <property type="protein sequence ID" value="CAD6451856.1"/>
    <property type="molecule type" value="Genomic_DNA"/>
</dbReference>
<organism evidence="1 2">
    <name type="scientific">Sclerotinia trifoliorum</name>
    <dbReference type="NCBI Taxonomy" id="28548"/>
    <lineage>
        <taxon>Eukaryota</taxon>
        <taxon>Fungi</taxon>
        <taxon>Dikarya</taxon>
        <taxon>Ascomycota</taxon>
        <taxon>Pezizomycotina</taxon>
        <taxon>Leotiomycetes</taxon>
        <taxon>Helotiales</taxon>
        <taxon>Sclerotiniaceae</taxon>
        <taxon>Sclerotinia</taxon>
    </lineage>
</organism>
<dbReference type="AlphaFoldDB" id="A0A8H2W592"/>
<dbReference type="Proteomes" id="UP000624404">
    <property type="component" value="Unassembled WGS sequence"/>
</dbReference>
<reference evidence="1" key="1">
    <citation type="submission" date="2020-10" db="EMBL/GenBank/DDBJ databases">
        <authorList>
            <person name="Kusch S."/>
        </authorList>
    </citation>
    <scope>NUCLEOTIDE SEQUENCE</scope>
    <source>
        <strain evidence="1">SwB9</strain>
    </source>
</reference>
<accession>A0A8H2W592</accession>
<gene>
    <name evidence="1" type="ORF">SCLTRI_LOCUS9624</name>
</gene>
<keyword evidence="2" id="KW-1185">Reference proteome</keyword>
<sequence length="105" mass="12216">MFVINRGVVECLFQQRQLSTFDLPESGNLEFVNHWLVDSRQGDCALEDLDRNVWREGKDLLVIKPGEIAAESFTRILRKPLTAICHKLKMRCRRRQADEESLICV</sequence>
<proteinExistence type="predicted"/>
<evidence type="ECO:0000313" key="2">
    <source>
        <dbReference type="Proteomes" id="UP000624404"/>
    </source>
</evidence>
<dbReference type="OrthoDB" id="5342093at2759"/>
<protein>
    <submittedName>
        <fullName evidence="1">D36744b4-633d-45a3-b73c-76f33b8e07b2</fullName>
    </submittedName>
</protein>